<proteinExistence type="predicted"/>
<dbReference type="GO" id="GO:0008061">
    <property type="term" value="F:chitin binding"/>
    <property type="evidence" value="ECO:0007669"/>
    <property type="project" value="UniProtKB-UniRule"/>
</dbReference>
<evidence type="ECO:0000256" key="4">
    <source>
        <dbReference type="ARBA" id="ARBA00022729"/>
    </source>
</evidence>
<dbReference type="CDD" id="cd00035">
    <property type="entry name" value="ChtBD1"/>
    <property type="match status" value="1"/>
</dbReference>
<dbReference type="SMART" id="SM00270">
    <property type="entry name" value="ChtBD1"/>
    <property type="match status" value="4"/>
</dbReference>
<feature type="region of interest" description="Disordered" evidence="8">
    <location>
        <begin position="631"/>
        <end position="650"/>
    </location>
</feature>
<feature type="domain" description="Chitin-binding type-1" evidence="10">
    <location>
        <begin position="883"/>
        <end position="924"/>
    </location>
</feature>
<feature type="disulfide bond" evidence="7">
    <location>
        <begin position="768"/>
        <end position="782"/>
    </location>
</feature>
<dbReference type="Pfam" id="PF00187">
    <property type="entry name" value="Chitin_bind_1"/>
    <property type="match status" value="4"/>
</dbReference>
<feature type="disulfide bond" evidence="7">
    <location>
        <begin position="893"/>
        <end position="905"/>
    </location>
</feature>
<sequence length="924" mass="101863">MKSYKFLSSILLLLTNVLLVHSQVTFKVIAVSGTPSVVINNKKYTMKEQQYPVYSVTLNNVNAPVKYHYALGNTEESFTRTLNSVSTLNEFFNRKYTIKEHPLLPKAFESFKTLKKSTLYDDRFIGTFLIEAKQSEIDNLHANPNKENIKVSSKIIYVTPYTVKVFNNGSIKISGQSTKYNKKLSYKLAGLKTDDNKELFGRSAVKLRAEYLDPTFMREKTVFDLLNAAGVPTSQGKHIRLFINKKEIGLFLMTDDFSNKNFLKSVFNNGVKFNGNNAIFKVDSNGDLVYHGTSSSDLEPYSYKGDEENVSSSQKVKEILVPFLKEAKDYPSKSINFDIQAFLRTMVVEYLAYGTDNYWQEESNYFLFKNIVNGGGKWYFIDSDFDMTFGHGSPGKALRTSIDKYPTLKSDKSNSRPFIDNIRKNSDNNKYLKEAFKKVINTCFNNNALGPRIDSFAELIREDALWDYKLKRMNTYTGRELNERKYSESNFNREISNASNSDYPYPIKKWIIERSKQVASELGISVPSKPNTSLGYFEPEYESNKAKDENGNPSASTTTTTTTTKKSTTTTITTTTTTTNNSLPTSKDQCGPGIAVCAEGLCCSKYGWCGDTIEYCGTGCQSEFGNCDGQEKTTTPNATTPNTTTTTTTTTKKTTTTTTTTTTTNNSLPTSKDQCGPGIAVCAEGLCCSKYGWCGDTIEYCGTGCQSEFGNCDGQEKTTTLNTTTPNTTTTTKKTTTTTITTTTTNNSLSTSEDQCGPGIAVCAEGLCCSKYGWCGDTIEYCGTGCQSEFGKCDGQEKTTTPNTTTTTTTKKTTSTTKKSTTTTTKKTTTTTKKSTTTTTKKSTTTTKKSTTTTTKKSTTTTKKSTTTTTKKSTTKNSLPTSKDQCGSGIAICASGLCCSKYGWCGTSDAYCGSGCQKDFGRCN</sequence>
<feature type="signal peptide" evidence="9">
    <location>
        <begin position="1"/>
        <end position="22"/>
    </location>
</feature>
<reference evidence="11 12" key="2">
    <citation type="submission" date="2016-08" db="EMBL/GenBank/DDBJ databases">
        <title>Pervasive Adenine N6-methylation of Active Genes in Fungi.</title>
        <authorList>
            <consortium name="DOE Joint Genome Institute"/>
            <person name="Mondo S.J."/>
            <person name="Dannebaum R.O."/>
            <person name="Kuo R.C."/>
            <person name="Labutti K."/>
            <person name="Haridas S."/>
            <person name="Kuo A."/>
            <person name="Salamov A."/>
            <person name="Ahrendt S.R."/>
            <person name="Lipzen A."/>
            <person name="Sullivan W."/>
            <person name="Andreopoulos W.B."/>
            <person name="Clum A."/>
            <person name="Lindquist E."/>
            <person name="Daum C."/>
            <person name="Ramamoorthy G.K."/>
            <person name="Gryganskyi A."/>
            <person name="Culley D."/>
            <person name="Magnuson J.K."/>
            <person name="James T.Y."/>
            <person name="O'Malley M.A."/>
            <person name="Stajich J.E."/>
            <person name="Spatafora J.W."/>
            <person name="Visel A."/>
            <person name="Grigoriev I.V."/>
        </authorList>
    </citation>
    <scope>NUCLEOTIDE SEQUENCE [LARGE SCALE GENOMIC DNA]</scope>
    <source>
        <strain evidence="11 12">S4</strain>
    </source>
</reference>
<reference evidence="11 12" key="1">
    <citation type="submission" date="2016-08" db="EMBL/GenBank/DDBJ databases">
        <title>A Parts List for Fungal Cellulosomes Revealed by Comparative Genomics.</title>
        <authorList>
            <consortium name="DOE Joint Genome Institute"/>
            <person name="Haitjema C.H."/>
            <person name="Gilmore S.P."/>
            <person name="Henske J.K."/>
            <person name="Solomon K.V."/>
            <person name="De Groot R."/>
            <person name="Kuo A."/>
            <person name="Mondo S.J."/>
            <person name="Salamov A.A."/>
            <person name="Labutti K."/>
            <person name="Zhao Z."/>
            <person name="Chiniquy J."/>
            <person name="Barry K."/>
            <person name="Brewer H.M."/>
            <person name="Purvine S.O."/>
            <person name="Wright A.T."/>
            <person name="Boxma B."/>
            <person name="Van Alen T."/>
            <person name="Hackstein J.H."/>
            <person name="Baker S.E."/>
            <person name="Grigoriev I.V."/>
            <person name="O'Malley M.A."/>
        </authorList>
    </citation>
    <scope>NUCLEOTIDE SEQUENCE [LARGE SCALE GENOMIC DNA]</scope>
    <source>
        <strain evidence="11 12">S4</strain>
    </source>
</reference>
<evidence type="ECO:0000256" key="5">
    <source>
        <dbReference type="ARBA" id="ARBA00022801"/>
    </source>
</evidence>
<feature type="disulfide bond" evidence="7">
    <location>
        <begin position="597"/>
        <end position="609"/>
    </location>
</feature>
<dbReference type="GO" id="GO:0016787">
    <property type="term" value="F:hydrolase activity"/>
    <property type="evidence" value="ECO:0007669"/>
    <property type="project" value="UniProtKB-KW"/>
</dbReference>
<feature type="domain" description="Chitin-binding type-1" evidence="10">
    <location>
        <begin position="587"/>
        <end position="629"/>
    </location>
</feature>
<dbReference type="InterPro" id="IPR036861">
    <property type="entry name" value="Endochitinase-like_sf"/>
</dbReference>
<feature type="domain" description="Chitin-binding type-1" evidence="10">
    <location>
        <begin position="753"/>
        <end position="795"/>
    </location>
</feature>
<evidence type="ECO:0000259" key="10">
    <source>
        <dbReference type="PROSITE" id="PS50941"/>
    </source>
</evidence>
<dbReference type="Pfam" id="PF08757">
    <property type="entry name" value="CotH"/>
    <property type="match status" value="1"/>
</dbReference>
<comment type="cofactor">
    <cofactor evidence="1">
        <name>Co(2+)</name>
        <dbReference type="ChEBI" id="CHEBI:48828"/>
    </cofactor>
</comment>
<evidence type="ECO:0000313" key="11">
    <source>
        <dbReference type="EMBL" id="ORX77032.1"/>
    </source>
</evidence>
<dbReference type="STRING" id="1754192.A0A1Y1WUA5"/>
<feature type="domain" description="Chitin-binding type-1" evidence="10">
    <location>
        <begin position="672"/>
        <end position="714"/>
    </location>
</feature>
<dbReference type="GO" id="GO:0046872">
    <property type="term" value="F:metal ion binding"/>
    <property type="evidence" value="ECO:0007669"/>
    <property type="project" value="UniProtKB-KW"/>
</dbReference>
<keyword evidence="3" id="KW-0479">Metal-binding</keyword>
<feature type="chain" id="PRO_5010985605" description="Chitin-binding type-1 domain-containing protein" evidence="9">
    <location>
        <begin position="23"/>
        <end position="924"/>
    </location>
</feature>
<accession>A0A1Y1WUA5</accession>
<protein>
    <recommendedName>
        <fullName evidence="10">Chitin-binding type-1 domain-containing protein</fullName>
    </recommendedName>
</protein>
<evidence type="ECO:0000256" key="2">
    <source>
        <dbReference type="ARBA" id="ARBA00022669"/>
    </source>
</evidence>
<keyword evidence="5" id="KW-0378">Hydrolase</keyword>
<keyword evidence="2 7" id="KW-0147">Chitin-binding</keyword>
<evidence type="ECO:0000256" key="9">
    <source>
        <dbReference type="SAM" id="SignalP"/>
    </source>
</evidence>
<gene>
    <name evidence="11" type="ORF">BCR32DRAFT_295874</name>
</gene>
<evidence type="ECO:0000256" key="1">
    <source>
        <dbReference type="ARBA" id="ARBA00001941"/>
    </source>
</evidence>
<dbReference type="PROSITE" id="PS50941">
    <property type="entry name" value="CHIT_BIND_I_2"/>
    <property type="match status" value="4"/>
</dbReference>
<keyword evidence="7" id="KW-1015">Disulfide bond</keyword>
<name>A0A1Y1WUA5_9FUNG</name>
<evidence type="ECO:0000256" key="6">
    <source>
        <dbReference type="ARBA" id="ARBA00023277"/>
    </source>
</evidence>
<comment type="caution">
    <text evidence="11">The sequence shown here is derived from an EMBL/GenBank/DDBJ whole genome shotgun (WGS) entry which is preliminary data.</text>
</comment>
<dbReference type="Gene3D" id="3.30.60.10">
    <property type="entry name" value="Endochitinase-like"/>
    <property type="match status" value="4"/>
</dbReference>
<dbReference type="InterPro" id="IPR001002">
    <property type="entry name" value="Chitin-bd_1"/>
</dbReference>
<feature type="compositionally biased region" description="Low complexity" evidence="8">
    <location>
        <begin position="556"/>
        <end position="579"/>
    </location>
</feature>
<feature type="disulfide bond" evidence="7">
    <location>
        <begin position="602"/>
        <end position="616"/>
    </location>
</feature>
<dbReference type="PANTHER" id="PTHR46471">
    <property type="entry name" value="CHITIN DEACETYLASE"/>
    <property type="match status" value="1"/>
</dbReference>
<comment type="caution">
    <text evidence="7">Lacks conserved residue(s) required for the propagation of feature annotation.</text>
</comment>
<dbReference type="CDD" id="cd06921">
    <property type="entry name" value="ChtBD1_GH19_hevein"/>
    <property type="match status" value="3"/>
</dbReference>
<dbReference type="SUPFAM" id="SSF57016">
    <property type="entry name" value="Plant lectins/antimicrobial peptides"/>
    <property type="match status" value="4"/>
</dbReference>
<dbReference type="EMBL" id="MCFG01000267">
    <property type="protein sequence ID" value="ORX77032.1"/>
    <property type="molecule type" value="Genomic_DNA"/>
</dbReference>
<feature type="disulfide bond" evidence="7">
    <location>
        <begin position="682"/>
        <end position="694"/>
    </location>
</feature>
<feature type="disulfide bond" evidence="7">
    <location>
        <begin position="898"/>
        <end position="912"/>
    </location>
</feature>
<organism evidence="11 12">
    <name type="scientific">Anaeromyces robustus</name>
    <dbReference type="NCBI Taxonomy" id="1754192"/>
    <lineage>
        <taxon>Eukaryota</taxon>
        <taxon>Fungi</taxon>
        <taxon>Fungi incertae sedis</taxon>
        <taxon>Chytridiomycota</taxon>
        <taxon>Chytridiomycota incertae sedis</taxon>
        <taxon>Neocallimastigomycetes</taxon>
        <taxon>Neocallimastigales</taxon>
        <taxon>Neocallimastigaceae</taxon>
        <taxon>Anaeromyces</taxon>
    </lineage>
</organism>
<keyword evidence="6" id="KW-0119">Carbohydrate metabolism</keyword>
<keyword evidence="4 9" id="KW-0732">Signal</keyword>
<feature type="disulfide bond" evidence="7">
    <location>
        <begin position="763"/>
        <end position="775"/>
    </location>
</feature>
<dbReference type="InterPro" id="IPR018371">
    <property type="entry name" value="Chitin-binding_1_CS"/>
</dbReference>
<feature type="region of interest" description="Disordered" evidence="8">
    <location>
        <begin position="542"/>
        <end position="585"/>
    </location>
</feature>
<feature type="compositionally biased region" description="Low complexity" evidence="8">
    <location>
        <begin position="633"/>
        <end position="650"/>
    </location>
</feature>
<dbReference type="Proteomes" id="UP000193944">
    <property type="component" value="Unassembled WGS sequence"/>
</dbReference>
<evidence type="ECO:0000313" key="12">
    <source>
        <dbReference type="Proteomes" id="UP000193944"/>
    </source>
</evidence>
<evidence type="ECO:0000256" key="8">
    <source>
        <dbReference type="SAM" id="MobiDB-lite"/>
    </source>
</evidence>
<dbReference type="PANTHER" id="PTHR46471:SF2">
    <property type="entry name" value="CHITIN DEACETYLASE-RELATED"/>
    <property type="match status" value="1"/>
</dbReference>
<keyword evidence="12" id="KW-1185">Reference proteome</keyword>
<feature type="disulfide bond" evidence="7">
    <location>
        <begin position="687"/>
        <end position="701"/>
    </location>
</feature>
<dbReference type="PROSITE" id="PS00026">
    <property type="entry name" value="CHIT_BIND_I_1"/>
    <property type="match status" value="4"/>
</dbReference>
<evidence type="ECO:0000256" key="3">
    <source>
        <dbReference type="ARBA" id="ARBA00022723"/>
    </source>
</evidence>
<dbReference type="AlphaFoldDB" id="A0A1Y1WUA5"/>
<dbReference type="InterPro" id="IPR014867">
    <property type="entry name" value="Spore_coat_CotH_CotH2/3/7"/>
</dbReference>
<evidence type="ECO:0000256" key="7">
    <source>
        <dbReference type="PROSITE-ProRule" id="PRU00261"/>
    </source>
</evidence>